<dbReference type="STRING" id="6832.A0A553P6T9"/>
<dbReference type="Proteomes" id="UP000318571">
    <property type="component" value="Chromosome 3"/>
</dbReference>
<feature type="region of interest" description="Disordered" evidence="1">
    <location>
        <begin position="193"/>
        <end position="231"/>
    </location>
</feature>
<dbReference type="InterPro" id="IPR036397">
    <property type="entry name" value="RNaseH_sf"/>
</dbReference>
<accession>A0A553P6T9</accession>
<organism evidence="3 4">
    <name type="scientific">Tigriopus californicus</name>
    <name type="common">Marine copepod</name>
    <dbReference type="NCBI Taxonomy" id="6832"/>
    <lineage>
        <taxon>Eukaryota</taxon>
        <taxon>Metazoa</taxon>
        <taxon>Ecdysozoa</taxon>
        <taxon>Arthropoda</taxon>
        <taxon>Crustacea</taxon>
        <taxon>Multicrustacea</taxon>
        <taxon>Hexanauplia</taxon>
        <taxon>Copepoda</taxon>
        <taxon>Harpacticoida</taxon>
        <taxon>Harpacticidae</taxon>
        <taxon>Tigriopus</taxon>
    </lineage>
</organism>
<dbReference type="PANTHER" id="PTHR37984">
    <property type="entry name" value="PROTEIN CBG26694"/>
    <property type="match status" value="1"/>
</dbReference>
<dbReference type="SUPFAM" id="SSF53098">
    <property type="entry name" value="Ribonuclease H-like"/>
    <property type="match status" value="1"/>
</dbReference>
<evidence type="ECO:0000313" key="3">
    <source>
        <dbReference type="EMBL" id="TRY73404.1"/>
    </source>
</evidence>
<dbReference type="GO" id="GO:0015074">
    <property type="term" value="P:DNA integration"/>
    <property type="evidence" value="ECO:0007669"/>
    <property type="project" value="InterPro"/>
</dbReference>
<keyword evidence="4" id="KW-1185">Reference proteome</keyword>
<dbReference type="Gene3D" id="3.30.420.10">
    <property type="entry name" value="Ribonuclease H-like superfamily/Ribonuclease H"/>
    <property type="match status" value="1"/>
</dbReference>
<name>A0A553P6T9_TIGCA</name>
<sequence>MQQVSACLACQSVRTSLPTEPALVTTADYPIHKLGADIFSFAGHEFVLYIDRFSGYPLVKRLKSNSAAKAMAFLAQICSMFGFPESVRVAGRPQFWGDLKTFCERCAICLETFAPYHPEFNGLAKVTVREVKRLMKKCHKTGENFDEQLLYWHCLPLAAGTSPTQAFLGRSPRTALPALPPSEPDLATFRALRHARTTPKPPHTPTQTGPSRPTSFERTHSRPRLENKALA</sequence>
<proteinExistence type="predicted"/>
<dbReference type="InterPro" id="IPR050951">
    <property type="entry name" value="Retrovirus_Pol_polyprotein"/>
</dbReference>
<dbReference type="OMA" id="CAEIVNI"/>
<evidence type="ECO:0000256" key="1">
    <source>
        <dbReference type="SAM" id="MobiDB-lite"/>
    </source>
</evidence>
<evidence type="ECO:0000313" key="4">
    <source>
        <dbReference type="Proteomes" id="UP000318571"/>
    </source>
</evidence>
<evidence type="ECO:0000259" key="2">
    <source>
        <dbReference type="PROSITE" id="PS50994"/>
    </source>
</evidence>
<gene>
    <name evidence="3" type="ORF">TCAL_16917</name>
</gene>
<dbReference type="InterPro" id="IPR001584">
    <property type="entry name" value="Integrase_cat-core"/>
</dbReference>
<reference evidence="3 4" key="1">
    <citation type="journal article" date="2018" name="Nat. Ecol. Evol.">
        <title>Genomic signatures of mitonuclear coevolution across populations of Tigriopus californicus.</title>
        <authorList>
            <person name="Barreto F.S."/>
            <person name="Watson E.T."/>
            <person name="Lima T.G."/>
            <person name="Willett C.S."/>
            <person name="Edmands S."/>
            <person name="Li W."/>
            <person name="Burton R.S."/>
        </authorList>
    </citation>
    <scope>NUCLEOTIDE SEQUENCE [LARGE SCALE GENOMIC DNA]</scope>
    <source>
        <strain evidence="3 4">San Diego</strain>
    </source>
</reference>
<dbReference type="PROSITE" id="PS50994">
    <property type="entry name" value="INTEGRASE"/>
    <property type="match status" value="1"/>
</dbReference>
<feature type="domain" description="Integrase catalytic" evidence="2">
    <location>
        <begin position="17"/>
        <end position="180"/>
    </location>
</feature>
<dbReference type="PANTHER" id="PTHR37984:SF7">
    <property type="entry name" value="INTEGRASE CATALYTIC DOMAIN-CONTAINING PROTEIN"/>
    <property type="match status" value="1"/>
</dbReference>
<protein>
    <recommendedName>
        <fullName evidence="2">Integrase catalytic domain-containing protein</fullName>
    </recommendedName>
</protein>
<dbReference type="EMBL" id="VCGU01000007">
    <property type="protein sequence ID" value="TRY73404.1"/>
    <property type="molecule type" value="Genomic_DNA"/>
</dbReference>
<dbReference type="AlphaFoldDB" id="A0A553P6T9"/>
<feature type="compositionally biased region" description="Basic and acidic residues" evidence="1">
    <location>
        <begin position="215"/>
        <end position="231"/>
    </location>
</feature>
<dbReference type="GO" id="GO:0003676">
    <property type="term" value="F:nucleic acid binding"/>
    <property type="evidence" value="ECO:0007669"/>
    <property type="project" value="InterPro"/>
</dbReference>
<comment type="caution">
    <text evidence="3">The sequence shown here is derived from an EMBL/GenBank/DDBJ whole genome shotgun (WGS) entry which is preliminary data.</text>
</comment>
<dbReference type="InterPro" id="IPR012337">
    <property type="entry name" value="RNaseH-like_sf"/>
</dbReference>